<keyword evidence="4" id="KW-1185">Reference proteome</keyword>
<name>A0A9Q0FC21_9ROSI</name>
<feature type="region of interest" description="Disordered" evidence="1">
    <location>
        <begin position="69"/>
        <end position="88"/>
    </location>
</feature>
<feature type="compositionally biased region" description="Low complexity" evidence="1">
    <location>
        <begin position="73"/>
        <end position="83"/>
    </location>
</feature>
<dbReference type="Proteomes" id="UP001141552">
    <property type="component" value="Unassembled WGS sequence"/>
</dbReference>
<evidence type="ECO:0000256" key="1">
    <source>
        <dbReference type="SAM" id="MobiDB-lite"/>
    </source>
</evidence>
<dbReference type="PANTHER" id="PTHR33779">
    <property type="entry name" value="EXPRESSED PROTEIN"/>
    <property type="match status" value="1"/>
</dbReference>
<dbReference type="AlphaFoldDB" id="A0A9Q0FC21"/>
<reference evidence="3" key="1">
    <citation type="submission" date="2022-02" db="EMBL/GenBank/DDBJ databases">
        <authorList>
            <person name="Henning P.M."/>
            <person name="McCubbin A.G."/>
            <person name="Shore J.S."/>
        </authorList>
    </citation>
    <scope>NUCLEOTIDE SEQUENCE</scope>
    <source>
        <strain evidence="3">F60SS</strain>
        <tissue evidence="3">Leaves</tissue>
    </source>
</reference>
<sequence>MAPANKATILSSHSHPIPECSMCGDCGLSSELFQCKVCQFRSQHRYCSNLYPRQDCYQVCNWCLSHDTKEKSQNSSNSSSSNKNYREDDCKNMKIRDKKSNGDQNQISQGGIKSHRSALSLQINGPIKKPKSPERSPSTTTTPRRRLITNGKLEEKLRRTRSEDIPKTNGIMKQVYRNKVRRYKLLDEVSS</sequence>
<dbReference type="Pfam" id="PF25054">
    <property type="entry name" value="PHD_pln"/>
    <property type="match status" value="1"/>
</dbReference>
<evidence type="ECO:0000259" key="2">
    <source>
        <dbReference type="Pfam" id="PF25054"/>
    </source>
</evidence>
<feature type="compositionally biased region" description="Polar residues" evidence="1">
    <location>
        <begin position="102"/>
        <end position="123"/>
    </location>
</feature>
<feature type="region of interest" description="Disordered" evidence="1">
    <location>
        <begin position="93"/>
        <end position="147"/>
    </location>
</feature>
<organism evidence="3 4">
    <name type="scientific">Turnera subulata</name>
    <dbReference type="NCBI Taxonomy" id="218843"/>
    <lineage>
        <taxon>Eukaryota</taxon>
        <taxon>Viridiplantae</taxon>
        <taxon>Streptophyta</taxon>
        <taxon>Embryophyta</taxon>
        <taxon>Tracheophyta</taxon>
        <taxon>Spermatophyta</taxon>
        <taxon>Magnoliopsida</taxon>
        <taxon>eudicotyledons</taxon>
        <taxon>Gunneridae</taxon>
        <taxon>Pentapetalae</taxon>
        <taxon>rosids</taxon>
        <taxon>fabids</taxon>
        <taxon>Malpighiales</taxon>
        <taxon>Passifloraceae</taxon>
        <taxon>Turnera</taxon>
    </lineage>
</organism>
<dbReference type="OrthoDB" id="1935489at2759"/>
<accession>A0A9Q0FC21</accession>
<dbReference type="EMBL" id="JAKUCV010006138">
    <property type="protein sequence ID" value="KAJ4828566.1"/>
    <property type="molecule type" value="Genomic_DNA"/>
</dbReference>
<evidence type="ECO:0000313" key="3">
    <source>
        <dbReference type="EMBL" id="KAJ4828566.1"/>
    </source>
</evidence>
<evidence type="ECO:0000313" key="4">
    <source>
        <dbReference type="Proteomes" id="UP001141552"/>
    </source>
</evidence>
<feature type="domain" description="PHD-type zinc finger plants" evidence="2">
    <location>
        <begin position="21"/>
        <end position="63"/>
    </location>
</feature>
<protein>
    <recommendedName>
        <fullName evidence="2">PHD-type zinc finger plants domain-containing protein</fullName>
    </recommendedName>
</protein>
<comment type="caution">
    <text evidence="3">The sequence shown here is derived from an EMBL/GenBank/DDBJ whole genome shotgun (WGS) entry which is preliminary data.</text>
</comment>
<dbReference type="InterPro" id="IPR056874">
    <property type="entry name" value="PHD_dom_pln"/>
</dbReference>
<proteinExistence type="predicted"/>
<gene>
    <name evidence="3" type="ORF">Tsubulata_029451</name>
</gene>
<dbReference type="PANTHER" id="PTHR33779:SF1">
    <property type="entry name" value="EXPRESSED PROTEIN"/>
    <property type="match status" value="1"/>
</dbReference>
<reference evidence="3" key="2">
    <citation type="journal article" date="2023" name="Plants (Basel)">
        <title>Annotation of the Turnera subulata (Passifloraceae) Draft Genome Reveals the S-Locus Evolved after the Divergence of Turneroideae from Passifloroideae in a Stepwise Manner.</title>
        <authorList>
            <person name="Henning P.M."/>
            <person name="Roalson E.H."/>
            <person name="Mir W."/>
            <person name="McCubbin A.G."/>
            <person name="Shore J.S."/>
        </authorList>
    </citation>
    <scope>NUCLEOTIDE SEQUENCE</scope>
    <source>
        <strain evidence="3">F60SS</strain>
    </source>
</reference>